<evidence type="ECO:0000259" key="12">
    <source>
        <dbReference type="PROSITE" id="PS50109"/>
    </source>
</evidence>
<dbReference type="PANTHER" id="PTHR45436">
    <property type="entry name" value="SENSOR HISTIDINE KINASE YKOH"/>
    <property type="match status" value="1"/>
</dbReference>
<dbReference type="SMART" id="SM00387">
    <property type="entry name" value="HATPase_c"/>
    <property type="match status" value="1"/>
</dbReference>
<comment type="subcellular location">
    <subcellularLocation>
        <location evidence="2">Membrane</location>
        <topology evidence="2">Multi-pass membrane protein</topology>
    </subcellularLocation>
</comment>
<dbReference type="Pfam" id="PF02518">
    <property type="entry name" value="HATPase_c"/>
    <property type="match status" value="1"/>
</dbReference>
<evidence type="ECO:0000313" key="14">
    <source>
        <dbReference type="EMBL" id="KZD21175.1"/>
    </source>
</evidence>
<evidence type="ECO:0000259" key="13">
    <source>
        <dbReference type="PROSITE" id="PS50885"/>
    </source>
</evidence>
<keyword evidence="4" id="KW-0597">Phosphoprotein</keyword>
<evidence type="ECO:0000256" key="4">
    <source>
        <dbReference type="ARBA" id="ARBA00022553"/>
    </source>
</evidence>
<dbReference type="InterPro" id="IPR005467">
    <property type="entry name" value="His_kinase_dom"/>
</dbReference>
<dbReference type="STRING" id="943830.A4A58_15470"/>
<dbReference type="Gene3D" id="1.10.287.130">
    <property type="match status" value="1"/>
</dbReference>
<dbReference type="InterPro" id="IPR050428">
    <property type="entry name" value="TCS_sensor_his_kinase"/>
</dbReference>
<gene>
    <name evidence="14" type="ORF">A4A58_15470</name>
</gene>
<keyword evidence="6 11" id="KW-0812">Transmembrane</keyword>
<evidence type="ECO:0000256" key="1">
    <source>
        <dbReference type="ARBA" id="ARBA00000085"/>
    </source>
</evidence>
<dbReference type="InterPro" id="IPR036890">
    <property type="entry name" value="HATPase_C_sf"/>
</dbReference>
<dbReference type="Pfam" id="PF00512">
    <property type="entry name" value="HisKA"/>
    <property type="match status" value="1"/>
</dbReference>
<comment type="catalytic activity">
    <reaction evidence="1">
        <text>ATP + protein L-histidine = ADP + protein N-phospho-L-histidine.</text>
        <dbReference type="EC" id="2.7.13.3"/>
    </reaction>
</comment>
<evidence type="ECO:0000256" key="9">
    <source>
        <dbReference type="ARBA" id="ARBA00023012"/>
    </source>
</evidence>
<evidence type="ECO:0000256" key="11">
    <source>
        <dbReference type="SAM" id="Phobius"/>
    </source>
</evidence>
<reference evidence="14 15" key="1">
    <citation type="submission" date="2016-03" db="EMBL/GenBank/DDBJ databases">
        <title>Microsymbionts genomes from the relict species Vavilovia formosa (Stev.) Fed.</title>
        <authorList>
            <person name="Kopat V."/>
            <person name="Chirak E."/>
            <person name="Kimeklis A."/>
            <person name="Andronov E."/>
        </authorList>
    </citation>
    <scope>NUCLEOTIDE SEQUENCE [LARGE SCALE GENOMIC DNA]</scope>
    <source>
        <strain evidence="14 15">Vaf07</strain>
    </source>
</reference>
<dbReference type="OrthoDB" id="8673316at2"/>
<dbReference type="AlphaFoldDB" id="A0A163XPH3"/>
<dbReference type="InterPro" id="IPR036097">
    <property type="entry name" value="HisK_dim/P_sf"/>
</dbReference>
<dbReference type="Gene3D" id="3.30.565.10">
    <property type="entry name" value="Histidine kinase-like ATPase, C-terminal domain"/>
    <property type="match status" value="1"/>
</dbReference>
<evidence type="ECO:0000256" key="10">
    <source>
        <dbReference type="ARBA" id="ARBA00023136"/>
    </source>
</evidence>
<dbReference type="InterPro" id="IPR003661">
    <property type="entry name" value="HisK_dim/P_dom"/>
</dbReference>
<dbReference type="Proteomes" id="UP000076574">
    <property type="component" value="Unassembled WGS sequence"/>
</dbReference>
<dbReference type="InterPro" id="IPR003660">
    <property type="entry name" value="HAMP_dom"/>
</dbReference>
<dbReference type="EMBL" id="LVYV01000053">
    <property type="protein sequence ID" value="KZD21175.1"/>
    <property type="molecule type" value="Genomic_DNA"/>
</dbReference>
<evidence type="ECO:0000313" key="15">
    <source>
        <dbReference type="Proteomes" id="UP000076574"/>
    </source>
</evidence>
<keyword evidence="15" id="KW-1185">Reference proteome</keyword>
<dbReference type="SUPFAM" id="SSF47384">
    <property type="entry name" value="Homodimeric domain of signal transducing histidine kinase"/>
    <property type="match status" value="1"/>
</dbReference>
<dbReference type="EC" id="2.7.13.3" evidence="3"/>
<dbReference type="InterPro" id="IPR003594">
    <property type="entry name" value="HATPase_dom"/>
</dbReference>
<keyword evidence="9" id="KW-0902">Two-component regulatory system</keyword>
<evidence type="ECO:0000256" key="2">
    <source>
        <dbReference type="ARBA" id="ARBA00004141"/>
    </source>
</evidence>
<dbReference type="GO" id="GO:0005886">
    <property type="term" value="C:plasma membrane"/>
    <property type="evidence" value="ECO:0007669"/>
    <property type="project" value="TreeGrafter"/>
</dbReference>
<dbReference type="CDD" id="cd00082">
    <property type="entry name" value="HisKA"/>
    <property type="match status" value="1"/>
</dbReference>
<evidence type="ECO:0000256" key="3">
    <source>
        <dbReference type="ARBA" id="ARBA00012438"/>
    </source>
</evidence>
<dbReference type="PANTHER" id="PTHR45436:SF15">
    <property type="entry name" value="SENSOR HISTIDINE KINASE CUSS"/>
    <property type="match status" value="1"/>
</dbReference>
<proteinExistence type="predicted"/>
<feature type="domain" description="Histidine kinase" evidence="12">
    <location>
        <begin position="229"/>
        <end position="443"/>
    </location>
</feature>
<evidence type="ECO:0000256" key="8">
    <source>
        <dbReference type="ARBA" id="ARBA00022989"/>
    </source>
</evidence>
<dbReference type="SUPFAM" id="SSF55874">
    <property type="entry name" value="ATPase domain of HSP90 chaperone/DNA topoisomerase II/histidine kinase"/>
    <property type="match status" value="1"/>
</dbReference>
<accession>A0A163XPH3</accession>
<organism evidence="14 15">
    <name type="scientific">Tardiphaga robiniae</name>
    <dbReference type="NCBI Taxonomy" id="943830"/>
    <lineage>
        <taxon>Bacteria</taxon>
        <taxon>Pseudomonadati</taxon>
        <taxon>Pseudomonadota</taxon>
        <taxon>Alphaproteobacteria</taxon>
        <taxon>Hyphomicrobiales</taxon>
        <taxon>Nitrobacteraceae</taxon>
        <taxon>Tardiphaga</taxon>
    </lineage>
</organism>
<dbReference type="CDD" id="cd00075">
    <property type="entry name" value="HATPase"/>
    <property type="match status" value="1"/>
</dbReference>
<dbReference type="SMART" id="SM00388">
    <property type="entry name" value="HisKA"/>
    <property type="match status" value="1"/>
</dbReference>
<evidence type="ECO:0000256" key="5">
    <source>
        <dbReference type="ARBA" id="ARBA00022679"/>
    </source>
</evidence>
<keyword evidence="7 14" id="KW-0418">Kinase</keyword>
<dbReference type="PRINTS" id="PR00344">
    <property type="entry name" value="BCTRLSENSOR"/>
</dbReference>
<evidence type="ECO:0000256" key="7">
    <source>
        <dbReference type="ARBA" id="ARBA00022777"/>
    </source>
</evidence>
<dbReference type="PROSITE" id="PS50885">
    <property type="entry name" value="HAMP"/>
    <property type="match status" value="1"/>
</dbReference>
<feature type="transmembrane region" description="Helical" evidence="11">
    <location>
        <begin position="150"/>
        <end position="168"/>
    </location>
</feature>
<name>A0A163XPH3_9BRAD</name>
<feature type="domain" description="HAMP" evidence="13">
    <location>
        <begin position="169"/>
        <end position="221"/>
    </location>
</feature>
<dbReference type="InterPro" id="IPR004358">
    <property type="entry name" value="Sig_transdc_His_kin-like_C"/>
</dbReference>
<dbReference type="GO" id="GO:0000155">
    <property type="term" value="F:phosphorelay sensor kinase activity"/>
    <property type="evidence" value="ECO:0007669"/>
    <property type="project" value="InterPro"/>
</dbReference>
<sequence>MDGGPAMLMSSLRGRLFAGLTVFIIGTGLAAGYLAFRWAFDEAIELQDSVLLQVASLAAKSRLTDQPGDPGVDEEARLVVEELTSRADGAAPSARHPLPPDLPDGLQTVTRAGERWRVFVRTRSDGTRVAVGQPTASRDEVAQDSALRTIVPLGLLVPGLMLLIGIVVDRSLRPLSRLAEALDAKQTDHLERLPTEGIPKELLPFVDSINRLLDRIATMFDRQRRFVADAAHELRSPITALSLQADNLDRSTLSDDARQRMDSLRSGIRRTAHLLEQLLAFARYDQAPSAALAEEAFDRIVKEVVADLLPEARHSGIDLGFTHVDAAALRAEPLALAMLARNLIDNAIRYTPEGGTIDVSLHNRDGAAVLQIEDSGPGILGQDMERIFEPFFRGVRPRGDGTGLGLSIVRRIVDRYDGTIDLHSVDGNAGRGLTVRVTLPLADRRSGAADQR</sequence>
<keyword evidence="5" id="KW-0808">Transferase</keyword>
<protein>
    <recommendedName>
        <fullName evidence="3">histidine kinase</fullName>
        <ecNumber evidence="3">2.7.13.3</ecNumber>
    </recommendedName>
</protein>
<dbReference type="PROSITE" id="PS50109">
    <property type="entry name" value="HIS_KIN"/>
    <property type="match status" value="1"/>
</dbReference>
<comment type="caution">
    <text evidence="14">The sequence shown here is derived from an EMBL/GenBank/DDBJ whole genome shotgun (WGS) entry which is preliminary data.</text>
</comment>
<keyword evidence="8 11" id="KW-1133">Transmembrane helix</keyword>
<evidence type="ECO:0000256" key="6">
    <source>
        <dbReference type="ARBA" id="ARBA00022692"/>
    </source>
</evidence>
<keyword evidence="10 11" id="KW-0472">Membrane</keyword>
<feature type="transmembrane region" description="Helical" evidence="11">
    <location>
        <begin position="16"/>
        <end position="36"/>
    </location>
</feature>